<reference evidence="1 2" key="1">
    <citation type="submission" date="2014-04" db="EMBL/GenBank/DDBJ databases">
        <authorList>
            <consortium name="DOE Joint Genome Institute"/>
            <person name="Kuo A."/>
            <person name="Kohler A."/>
            <person name="Costa M.D."/>
            <person name="Nagy L.G."/>
            <person name="Floudas D."/>
            <person name="Copeland A."/>
            <person name="Barry K.W."/>
            <person name="Cichocki N."/>
            <person name="Veneault-Fourrey C."/>
            <person name="LaButti K."/>
            <person name="Lindquist E.A."/>
            <person name="Lipzen A."/>
            <person name="Lundell T."/>
            <person name="Morin E."/>
            <person name="Murat C."/>
            <person name="Sun H."/>
            <person name="Tunlid A."/>
            <person name="Henrissat B."/>
            <person name="Grigoriev I.V."/>
            <person name="Hibbett D.S."/>
            <person name="Martin F."/>
            <person name="Nordberg H.P."/>
            <person name="Cantor M.N."/>
            <person name="Hua S.X."/>
        </authorList>
    </citation>
    <scope>NUCLEOTIDE SEQUENCE [LARGE SCALE GENOMIC DNA]</scope>
    <source>
        <strain evidence="1 2">Marx 270</strain>
    </source>
</reference>
<evidence type="ECO:0000313" key="2">
    <source>
        <dbReference type="Proteomes" id="UP000054217"/>
    </source>
</evidence>
<evidence type="ECO:0000313" key="1">
    <source>
        <dbReference type="EMBL" id="KIO09744.1"/>
    </source>
</evidence>
<dbReference type="Proteomes" id="UP000054217">
    <property type="component" value="Unassembled WGS sequence"/>
</dbReference>
<name>A0A0C3PN02_PISTI</name>
<dbReference type="HOGENOM" id="CLU_2961787_0_0_1"/>
<dbReference type="EMBL" id="KN831954">
    <property type="protein sequence ID" value="KIO09744.1"/>
    <property type="molecule type" value="Genomic_DNA"/>
</dbReference>
<gene>
    <name evidence="1" type="ORF">M404DRAFT_996603</name>
</gene>
<keyword evidence="2" id="KW-1185">Reference proteome</keyword>
<dbReference type="AlphaFoldDB" id="A0A0C3PN02"/>
<proteinExistence type="predicted"/>
<sequence length="59" mass="7123">MCGDTVRLAKRQIFRDDEERFSQNAHKMHYYRRDLKALRISKSGWLSHFHLSDTPETGW</sequence>
<organism evidence="1 2">
    <name type="scientific">Pisolithus tinctorius Marx 270</name>
    <dbReference type="NCBI Taxonomy" id="870435"/>
    <lineage>
        <taxon>Eukaryota</taxon>
        <taxon>Fungi</taxon>
        <taxon>Dikarya</taxon>
        <taxon>Basidiomycota</taxon>
        <taxon>Agaricomycotina</taxon>
        <taxon>Agaricomycetes</taxon>
        <taxon>Agaricomycetidae</taxon>
        <taxon>Boletales</taxon>
        <taxon>Sclerodermatineae</taxon>
        <taxon>Pisolithaceae</taxon>
        <taxon>Pisolithus</taxon>
    </lineage>
</organism>
<reference evidence="2" key="2">
    <citation type="submission" date="2015-01" db="EMBL/GenBank/DDBJ databases">
        <title>Evolutionary Origins and Diversification of the Mycorrhizal Mutualists.</title>
        <authorList>
            <consortium name="DOE Joint Genome Institute"/>
            <consortium name="Mycorrhizal Genomics Consortium"/>
            <person name="Kohler A."/>
            <person name="Kuo A."/>
            <person name="Nagy L.G."/>
            <person name="Floudas D."/>
            <person name="Copeland A."/>
            <person name="Barry K.W."/>
            <person name="Cichocki N."/>
            <person name="Veneault-Fourrey C."/>
            <person name="LaButti K."/>
            <person name="Lindquist E.A."/>
            <person name="Lipzen A."/>
            <person name="Lundell T."/>
            <person name="Morin E."/>
            <person name="Murat C."/>
            <person name="Riley R."/>
            <person name="Ohm R."/>
            <person name="Sun H."/>
            <person name="Tunlid A."/>
            <person name="Henrissat B."/>
            <person name="Grigoriev I.V."/>
            <person name="Hibbett D.S."/>
            <person name="Martin F."/>
        </authorList>
    </citation>
    <scope>NUCLEOTIDE SEQUENCE [LARGE SCALE GENOMIC DNA]</scope>
    <source>
        <strain evidence="2">Marx 270</strain>
    </source>
</reference>
<protein>
    <submittedName>
        <fullName evidence="1">Uncharacterized protein</fullName>
    </submittedName>
</protein>
<dbReference type="InParanoid" id="A0A0C3PN02"/>
<accession>A0A0C3PN02</accession>